<feature type="region of interest" description="Disordered" evidence="1">
    <location>
        <begin position="207"/>
        <end position="240"/>
    </location>
</feature>
<feature type="compositionally biased region" description="Basic and acidic residues" evidence="1">
    <location>
        <begin position="169"/>
        <end position="191"/>
    </location>
</feature>
<accession>A0ABX1ZLP6</accession>
<feature type="domain" description="LiaF transmembrane" evidence="4">
    <location>
        <begin position="15"/>
        <end position="121"/>
    </location>
</feature>
<feature type="compositionally biased region" description="Basic and acidic residues" evidence="1">
    <location>
        <begin position="127"/>
        <end position="145"/>
    </location>
</feature>
<dbReference type="Pfam" id="PF22570">
    <property type="entry name" value="LiaF-TM"/>
    <property type="match status" value="1"/>
</dbReference>
<keyword evidence="2" id="KW-0472">Membrane</keyword>
<name>A0ABX1ZLP6_9BACL</name>
<dbReference type="InterPro" id="IPR024425">
    <property type="entry name" value="LiaF-like_C"/>
</dbReference>
<feature type="domain" description="Cell wall-active antibiotics response LiaF-like C-terminal" evidence="3">
    <location>
        <begin position="261"/>
        <end position="375"/>
    </location>
</feature>
<protein>
    <recommendedName>
        <fullName evidence="7">Lia operon protein LiaF</fullName>
    </recommendedName>
</protein>
<evidence type="ECO:0000256" key="1">
    <source>
        <dbReference type="SAM" id="MobiDB-lite"/>
    </source>
</evidence>
<proteinExistence type="predicted"/>
<dbReference type="NCBIfam" id="NF040535">
    <property type="entry name" value="LiaF_C_term"/>
    <property type="match status" value="1"/>
</dbReference>
<evidence type="ECO:0000259" key="4">
    <source>
        <dbReference type="Pfam" id="PF22570"/>
    </source>
</evidence>
<dbReference type="EMBL" id="WHNZ01000015">
    <property type="protein sequence ID" value="NOU99944.1"/>
    <property type="molecule type" value="Genomic_DNA"/>
</dbReference>
<organism evidence="5 6">
    <name type="scientific">Paenibacillus planticolens</name>
    <dbReference type="NCBI Taxonomy" id="2654976"/>
    <lineage>
        <taxon>Bacteria</taxon>
        <taxon>Bacillati</taxon>
        <taxon>Bacillota</taxon>
        <taxon>Bacilli</taxon>
        <taxon>Bacillales</taxon>
        <taxon>Paenibacillaceae</taxon>
        <taxon>Paenibacillus</taxon>
    </lineage>
</organism>
<gene>
    <name evidence="5" type="ORF">GC097_07945</name>
</gene>
<keyword evidence="2" id="KW-0812">Transmembrane</keyword>
<dbReference type="InterPro" id="IPR054331">
    <property type="entry name" value="LiaF_TM"/>
</dbReference>
<sequence>MEEERMNPHMFQRMIWGLVLVTAGILFLLNQLGFIHVDLAYMFSTYWPVILIFYGLVGFLWQRKYHWGGSIWSLLVAGVGTIFLLKNLNLTDRSIGEMFKILAPAALILFGLNVLFRPGRKESPDWLAMKEAKDQARRERREARRKEHGRHSNPWDSSNWHPHTAKAPFPKEKTEQDHFSGNETKHTLSDEEKEVLKDIHGEFHTKHAEEWLGSEEPAPKAPRVRLDKQEQPRTQNMHHGHRYDDFVRNFDSGDVLHRHGFIGDVHLGQEAWELKPIQISHFIGDSVIDLTRAAIPLGETTIHVTAFIGDVKIFIPNDLDVEVRVMASSFIGDMKVLDRRESGFLRSVRTQTSHYEEADRKLVVTTSMFIGDITIKKIG</sequence>
<keyword evidence="2" id="KW-1133">Transmembrane helix</keyword>
<comment type="caution">
    <text evidence="5">The sequence shown here is derived from an EMBL/GenBank/DDBJ whole genome shotgun (WGS) entry which is preliminary data.</text>
</comment>
<dbReference type="Proteomes" id="UP000618579">
    <property type="component" value="Unassembled WGS sequence"/>
</dbReference>
<evidence type="ECO:0008006" key="7">
    <source>
        <dbReference type="Google" id="ProtNLM"/>
    </source>
</evidence>
<feature type="region of interest" description="Disordered" evidence="1">
    <location>
        <begin position="127"/>
        <end position="191"/>
    </location>
</feature>
<dbReference type="Pfam" id="PF09922">
    <property type="entry name" value="LiaF-like_C"/>
    <property type="match status" value="1"/>
</dbReference>
<reference evidence="5 6" key="1">
    <citation type="submission" date="2019-10" db="EMBL/GenBank/DDBJ databases">
        <title>Description of Paenibacillus pedi sp. nov.</title>
        <authorList>
            <person name="Carlier A."/>
            <person name="Qi S."/>
        </authorList>
    </citation>
    <scope>NUCLEOTIDE SEQUENCE [LARGE SCALE GENOMIC DNA]</scope>
    <source>
        <strain evidence="5 6">LMG 31457</strain>
    </source>
</reference>
<feature type="transmembrane region" description="Helical" evidence="2">
    <location>
        <begin position="39"/>
        <end position="60"/>
    </location>
</feature>
<dbReference type="InterPro" id="IPR047793">
    <property type="entry name" value="LiaF_C"/>
</dbReference>
<feature type="transmembrane region" description="Helical" evidence="2">
    <location>
        <begin position="14"/>
        <end position="33"/>
    </location>
</feature>
<evidence type="ECO:0000313" key="6">
    <source>
        <dbReference type="Proteomes" id="UP000618579"/>
    </source>
</evidence>
<keyword evidence="6" id="KW-1185">Reference proteome</keyword>
<feature type="transmembrane region" description="Helical" evidence="2">
    <location>
        <begin position="67"/>
        <end position="86"/>
    </location>
</feature>
<evidence type="ECO:0000259" key="3">
    <source>
        <dbReference type="Pfam" id="PF09922"/>
    </source>
</evidence>
<evidence type="ECO:0000313" key="5">
    <source>
        <dbReference type="EMBL" id="NOU99944.1"/>
    </source>
</evidence>
<feature type="transmembrane region" description="Helical" evidence="2">
    <location>
        <begin position="98"/>
        <end position="116"/>
    </location>
</feature>
<evidence type="ECO:0000256" key="2">
    <source>
        <dbReference type="SAM" id="Phobius"/>
    </source>
</evidence>